<sequence>MNNIKKAVLTSLTLAGLAIGLNAQAAVDPSAVVVWTGKVPTVNAGDSLLITGLGGSQEALSGALAPNNDGTFISPSIILEARVNDGSATTPVVGALTDASWTVKGVDVAYGGSAQTDQEVAVQIDGTDVEVNGTAVAGKSSISLTVSQSKALTADVGGKDVQAAVTLMATKA</sequence>
<name>A0A024CAK8_VIBPH</name>
<evidence type="ECO:0000256" key="1">
    <source>
        <dbReference type="SAM" id="SignalP"/>
    </source>
</evidence>
<feature type="signal peptide" evidence="1">
    <location>
        <begin position="1"/>
        <end position="25"/>
    </location>
</feature>
<reference evidence="2" key="1">
    <citation type="submission" date="2014-02" db="EMBL/GenBank/DDBJ databases">
        <title>Insectcidical toxin genes in the bacterium Vibrio parahaemolyticus isolated from acute hepatopancreatic necrosis disease-affected shrimp.</title>
        <authorList>
            <person name="Tang K.F.J."/>
            <person name="Lightner D.V."/>
        </authorList>
    </citation>
    <scope>NUCLEOTIDE SEQUENCE</scope>
    <source>
        <strain evidence="2">A3</strain>
    </source>
</reference>
<protein>
    <submittedName>
        <fullName evidence="2">Uncharacterized protein</fullName>
    </submittedName>
</protein>
<accession>A0A024CAK8</accession>
<dbReference type="EMBL" id="KJ468740">
    <property type="protein sequence ID" value="AHZ30577.1"/>
    <property type="molecule type" value="Genomic_DNA"/>
</dbReference>
<organism evidence="2">
    <name type="scientific">Vibrio parahaemolyticus</name>
    <dbReference type="NCBI Taxonomy" id="670"/>
    <lineage>
        <taxon>Bacteria</taxon>
        <taxon>Pseudomonadati</taxon>
        <taxon>Pseudomonadota</taxon>
        <taxon>Gammaproteobacteria</taxon>
        <taxon>Vibrionales</taxon>
        <taxon>Vibrionaceae</taxon>
        <taxon>Vibrio</taxon>
    </lineage>
</organism>
<feature type="chain" id="PRO_5030001523" evidence="1">
    <location>
        <begin position="26"/>
        <end position="172"/>
    </location>
</feature>
<dbReference type="AlphaFoldDB" id="A0A024CAK8"/>
<proteinExistence type="predicted"/>
<dbReference type="PATRIC" id="fig|670.381.peg.5397"/>
<gene>
    <name evidence="2" type="ORF">tc_PAI_044</name>
</gene>
<dbReference type="RefSeq" id="WP_031856402.1">
    <property type="nucleotide sequence ID" value="NZ_CP020035.1"/>
</dbReference>
<keyword evidence="1" id="KW-0732">Signal</keyword>
<evidence type="ECO:0000313" key="2">
    <source>
        <dbReference type="EMBL" id="AHZ30577.1"/>
    </source>
</evidence>